<dbReference type="HAMAP" id="MF_00073">
    <property type="entry name" value="NusB"/>
    <property type="match status" value="1"/>
</dbReference>
<keyword evidence="4 6" id="KW-0805">Transcription regulation</keyword>
<keyword evidence="9" id="KW-1185">Reference proteome</keyword>
<sequence>MNSVELTRREIRVKALQALYPFDFHQELTKEAAIDYALTFGEEDLLDTDRENFIPSYLETLVSGVIEHQAEIDQKIKENLKKWSISRIAKTDLIIMRIAIYEMLYEEKTPNIVALNEALELTKIYSDDQSRKFVNGVLSNIVNQ</sequence>
<evidence type="ECO:0000256" key="5">
    <source>
        <dbReference type="ARBA" id="ARBA00023163"/>
    </source>
</evidence>
<dbReference type="PANTHER" id="PTHR11078:SF3">
    <property type="entry name" value="ANTITERMINATION NUSB DOMAIN-CONTAINING PROTEIN"/>
    <property type="match status" value="1"/>
</dbReference>
<dbReference type="Proteomes" id="UP000287605">
    <property type="component" value="Unassembled WGS sequence"/>
</dbReference>
<evidence type="ECO:0000256" key="6">
    <source>
        <dbReference type="HAMAP-Rule" id="MF_00073"/>
    </source>
</evidence>
<organism evidence="8 9">
    <name type="scientific">Vagococcus elongatus</name>
    <dbReference type="NCBI Taxonomy" id="180344"/>
    <lineage>
        <taxon>Bacteria</taxon>
        <taxon>Bacillati</taxon>
        <taxon>Bacillota</taxon>
        <taxon>Bacilli</taxon>
        <taxon>Lactobacillales</taxon>
        <taxon>Enterococcaceae</taxon>
        <taxon>Vagococcus</taxon>
    </lineage>
</organism>
<dbReference type="Gene3D" id="1.10.940.10">
    <property type="entry name" value="NusB-like"/>
    <property type="match status" value="1"/>
</dbReference>
<evidence type="ECO:0000256" key="4">
    <source>
        <dbReference type="ARBA" id="ARBA00023015"/>
    </source>
</evidence>
<dbReference type="SUPFAM" id="SSF48013">
    <property type="entry name" value="NusB-like"/>
    <property type="match status" value="1"/>
</dbReference>
<keyword evidence="5 6" id="KW-0804">Transcription</keyword>
<evidence type="ECO:0000313" key="8">
    <source>
        <dbReference type="EMBL" id="RSU13043.1"/>
    </source>
</evidence>
<dbReference type="EMBL" id="NGKA01000006">
    <property type="protein sequence ID" value="RSU13043.1"/>
    <property type="molecule type" value="Genomic_DNA"/>
</dbReference>
<proteinExistence type="inferred from homology"/>
<name>A0A430AYA4_9ENTE</name>
<dbReference type="GO" id="GO:0005829">
    <property type="term" value="C:cytosol"/>
    <property type="evidence" value="ECO:0007669"/>
    <property type="project" value="TreeGrafter"/>
</dbReference>
<evidence type="ECO:0000259" key="7">
    <source>
        <dbReference type="Pfam" id="PF01029"/>
    </source>
</evidence>
<comment type="similarity">
    <text evidence="1 6">Belongs to the NusB family.</text>
</comment>
<accession>A0A430AYA4</accession>
<comment type="function">
    <text evidence="6">Involved in transcription antitermination. Required for transcription of ribosomal RNA (rRNA) genes. Binds specifically to the boxA antiterminator sequence of the ribosomal RNA (rrn) operons.</text>
</comment>
<evidence type="ECO:0000256" key="3">
    <source>
        <dbReference type="ARBA" id="ARBA00022884"/>
    </source>
</evidence>
<dbReference type="PANTHER" id="PTHR11078">
    <property type="entry name" value="N UTILIZATION SUBSTANCE PROTEIN B-RELATED"/>
    <property type="match status" value="1"/>
</dbReference>
<dbReference type="InterPro" id="IPR006027">
    <property type="entry name" value="NusB_RsmB_TIM44"/>
</dbReference>
<dbReference type="InterPro" id="IPR011605">
    <property type="entry name" value="NusB_fam"/>
</dbReference>
<evidence type="ECO:0000313" key="9">
    <source>
        <dbReference type="Proteomes" id="UP000287605"/>
    </source>
</evidence>
<keyword evidence="3 6" id="KW-0694">RNA-binding</keyword>
<dbReference type="NCBIfam" id="NF001223">
    <property type="entry name" value="PRK00202.1-1"/>
    <property type="match status" value="1"/>
</dbReference>
<evidence type="ECO:0000256" key="2">
    <source>
        <dbReference type="ARBA" id="ARBA00022814"/>
    </source>
</evidence>
<dbReference type="RefSeq" id="WP_126808051.1">
    <property type="nucleotide sequence ID" value="NZ_NGKA01000006.1"/>
</dbReference>
<dbReference type="GO" id="GO:0003723">
    <property type="term" value="F:RNA binding"/>
    <property type="evidence" value="ECO:0007669"/>
    <property type="project" value="UniProtKB-UniRule"/>
</dbReference>
<protein>
    <recommendedName>
        <fullName evidence="6">Transcription antitermination protein NusB</fullName>
    </recommendedName>
    <alternativeName>
        <fullName evidence="6">Antitermination factor NusB</fullName>
    </alternativeName>
</protein>
<gene>
    <name evidence="6" type="primary">nusB</name>
    <name evidence="8" type="ORF">CBF29_05070</name>
</gene>
<keyword evidence="2 6" id="KW-0889">Transcription antitermination</keyword>
<dbReference type="InterPro" id="IPR035926">
    <property type="entry name" value="NusB-like_sf"/>
</dbReference>
<feature type="domain" description="NusB/RsmB/TIM44" evidence="7">
    <location>
        <begin position="10"/>
        <end position="142"/>
    </location>
</feature>
<dbReference type="Pfam" id="PF01029">
    <property type="entry name" value="NusB"/>
    <property type="match status" value="1"/>
</dbReference>
<comment type="caution">
    <text evidence="8">The sequence shown here is derived from an EMBL/GenBank/DDBJ whole genome shotgun (WGS) entry which is preliminary data.</text>
</comment>
<dbReference type="NCBIfam" id="TIGR01951">
    <property type="entry name" value="nusB"/>
    <property type="match status" value="1"/>
</dbReference>
<reference evidence="8 9" key="1">
    <citation type="submission" date="2017-05" db="EMBL/GenBank/DDBJ databases">
        <title>Vagococcus spp. assemblies.</title>
        <authorList>
            <person name="Gulvik C.A."/>
        </authorList>
    </citation>
    <scope>NUCLEOTIDE SEQUENCE [LARGE SCALE GENOMIC DNA]</scope>
    <source>
        <strain evidence="8 9">CCUG 51432</strain>
    </source>
</reference>
<dbReference type="GO" id="GO:0006353">
    <property type="term" value="P:DNA-templated transcription termination"/>
    <property type="evidence" value="ECO:0007669"/>
    <property type="project" value="UniProtKB-UniRule"/>
</dbReference>
<dbReference type="OrthoDB" id="9811381at2"/>
<evidence type="ECO:0000256" key="1">
    <source>
        <dbReference type="ARBA" id="ARBA00005952"/>
    </source>
</evidence>
<dbReference type="AlphaFoldDB" id="A0A430AYA4"/>
<dbReference type="GO" id="GO:0031564">
    <property type="term" value="P:transcription antitermination"/>
    <property type="evidence" value="ECO:0007669"/>
    <property type="project" value="UniProtKB-KW"/>
</dbReference>